<reference evidence="2" key="1">
    <citation type="journal article" date="2019" name="G3 (Bethesda)">
        <title>Genome Assemblies of Two Rare Opportunistic Yeast Pathogens: Diutina rugosa (syn. Candida rugosa) and Trichomonascus ciferrii (syn. Candida ciferrii).</title>
        <authorList>
            <person name="Mixao V."/>
            <person name="Saus E."/>
            <person name="Hansen A.P."/>
            <person name="Lass-Florl C."/>
            <person name="Gabaldon T."/>
        </authorList>
    </citation>
    <scope>NUCLEOTIDE SEQUENCE</scope>
    <source>
        <strain evidence="2">CBS 4856</strain>
    </source>
</reference>
<dbReference type="GO" id="GO:0005737">
    <property type="term" value="C:cytoplasm"/>
    <property type="evidence" value="ECO:0007669"/>
    <property type="project" value="TreeGrafter"/>
</dbReference>
<dbReference type="PROSITE" id="PS51354">
    <property type="entry name" value="GLUTAREDOXIN_2"/>
    <property type="match status" value="1"/>
</dbReference>
<dbReference type="Pfam" id="PF00462">
    <property type="entry name" value="Glutaredoxin"/>
    <property type="match status" value="1"/>
</dbReference>
<dbReference type="EMBL" id="SWFS01000044">
    <property type="protein sequence ID" value="KAA8917338.1"/>
    <property type="molecule type" value="Genomic_DNA"/>
</dbReference>
<dbReference type="OrthoDB" id="418495at2759"/>
<name>A0A642VD79_9ASCO</name>
<dbReference type="GO" id="GO:0015038">
    <property type="term" value="F:glutathione disulfide oxidoreductase activity"/>
    <property type="evidence" value="ECO:0007669"/>
    <property type="project" value="TreeGrafter"/>
</dbReference>
<keyword evidence="3" id="KW-1185">Reference proteome</keyword>
<sequence>MSELEQAKQLISNHDLLMVSKSWCPDCVYGKKVFADLNAEPHVVELDKLDNGKELQEAFLSITNQNTVPNVFIKGEHIGTENDIARLLENGQLKEKLQKANLIK</sequence>
<evidence type="ECO:0000259" key="1">
    <source>
        <dbReference type="Pfam" id="PF00462"/>
    </source>
</evidence>
<dbReference type="AlphaFoldDB" id="A0A642VD79"/>
<dbReference type="GO" id="GO:0034599">
    <property type="term" value="P:cellular response to oxidative stress"/>
    <property type="evidence" value="ECO:0007669"/>
    <property type="project" value="TreeGrafter"/>
</dbReference>
<accession>A0A642VD79</accession>
<dbReference type="VEuPathDB" id="FungiDB:TRICI_000512"/>
<dbReference type="PANTHER" id="PTHR45694">
    <property type="entry name" value="GLUTAREDOXIN 2"/>
    <property type="match status" value="1"/>
</dbReference>
<dbReference type="CDD" id="cd03419">
    <property type="entry name" value="GRX_GRXh_1_2_like"/>
    <property type="match status" value="1"/>
</dbReference>
<dbReference type="SUPFAM" id="SSF52833">
    <property type="entry name" value="Thioredoxin-like"/>
    <property type="match status" value="1"/>
</dbReference>
<dbReference type="InterPro" id="IPR014025">
    <property type="entry name" value="Glutaredoxin_subgr"/>
</dbReference>
<dbReference type="PRINTS" id="PR00160">
    <property type="entry name" value="GLUTAREDOXIN"/>
</dbReference>
<protein>
    <recommendedName>
        <fullName evidence="1">Glutaredoxin domain-containing protein</fullName>
    </recommendedName>
</protein>
<proteinExistence type="predicted"/>
<evidence type="ECO:0000313" key="3">
    <source>
        <dbReference type="Proteomes" id="UP000761534"/>
    </source>
</evidence>
<evidence type="ECO:0000313" key="2">
    <source>
        <dbReference type="EMBL" id="KAA8917338.1"/>
    </source>
</evidence>
<dbReference type="Gene3D" id="3.40.30.10">
    <property type="entry name" value="Glutaredoxin"/>
    <property type="match status" value="1"/>
</dbReference>
<dbReference type="Proteomes" id="UP000761534">
    <property type="component" value="Unassembled WGS sequence"/>
</dbReference>
<comment type="caution">
    <text evidence="2">The sequence shown here is derived from an EMBL/GenBank/DDBJ whole genome shotgun (WGS) entry which is preliminary data.</text>
</comment>
<dbReference type="PANTHER" id="PTHR45694:SF18">
    <property type="entry name" value="GLUTAREDOXIN-1-RELATED"/>
    <property type="match status" value="1"/>
</dbReference>
<feature type="domain" description="Glutaredoxin" evidence="1">
    <location>
        <begin position="17"/>
        <end position="78"/>
    </location>
</feature>
<dbReference type="InterPro" id="IPR002109">
    <property type="entry name" value="Glutaredoxin"/>
</dbReference>
<gene>
    <name evidence="2" type="ORF">TRICI_000512</name>
</gene>
<dbReference type="InterPro" id="IPR036249">
    <property type="entry name" value="Thioredoxin-like_sf"/>
</dbReference>
<organism evidence="2 3">
    <name type="scientific">Trichomonascus ciferrii</name>
    <dbReference type="NCBI Taxonomy" id="44093"/>
    <lineage>
        <taxon>Eukaryota</taxon>
        <taxon>Fungi</taxon>
        <taxon>Dikarya</taxon>
        <taxon>Ascomycota</taxon>
        <taxon>Saccharomycotina</taxon>
        <taxon>Dipodascomycetes</taxon>
        <taxon>Dipodascales</taxon>
        <taxon>Trichomonascaceae</taxon>
        <taxon>Trichomonascus</taxon>
        <taxon>Trichomonascus ciferrii complex</taxon>
    </lineage>
</organism>